<comment type="cofactor">
    <cofactor evidence="1">
        <name>a divalent metal cation</name>
        <dbReference type="ChEBI" id="CHEBI:60240"/>
    </cofactor>
</comment>
<dbReference type="InterPro" id="IPR003697">
    <property type="entry name" value="Maf-like"/>
</dbReference>
<name>A0A2I1NBT1_9BACT</name>
<proteinExistence type="predicted"/>
<dbReference type="InterPro" id="IPR029001">
    <property type="entry name" value="ITPase-like_fam"/>
</dbReference>
<protein>
    <submittedName>
        <fullName evidence="4">Septum formation inhibitor Maf</fullName>
    </submittedName>
</protein>
<dbReference type="Proteomes" id="UP000234639">
    <property type="component" value="Unassembled WGS sequence"/>
</dbReference>
<dbReference type="SUPFAM" id="SSF52972">
    <property type="entry name" value="ITPase-like"/>
    <property type="match status" value="1"/>
</dbReference>
<dbReference type="GO" id="GO:0009117">
    <property type="term" value="P:nucleotide metabolic process"/>
    <property type="evidence" value="ECO:0007669"/>
    <property type="project" value="UniProtKB-KW"/>
</dbReference>
<dbReference type="Pfam" id="PF02545">
    <property type="entry name" value="Maf"/>
    <property type="match status" value="1"/>
</dbReference>
<gene>
    <name evidence="4" type="ORF">CYJ41_02885</name>
</gene>
<keyword evidence="2" id="KW-0378">Hydrolase</keyword>
<dbReference type="Gene3D" id="3.90.950.10">
    <property type="match status" value="1"/>
</dbReference>
<organism evidence="4 5">
    <name type="scientific">Campylobacter ureolyticus</name>
    <dbReference type="NCBI Taxonomy" id="827"/>
    <lineage>
        <taxon>Bacteria</taxon>
        <taxon>Pseudomonadati</taxon>
        <taxon>Campylobacterota</taxon>
        <taxon>Epsilonproteobacteria</taxon>
        <taxon>Campylobacterales</taxon>
        <taxon>Campylobacteraceae</taxon>
        <taxon>Campylobacter</taxon>
    </lineage>
</organism>
<dbReference type="PANTHER" id="PTHR43213:SF5">
    <property type="entry name" value="BIFUNCTIONAL DTTP_UTP PYROPHOSPHATASE_METHYLTRANSFERASE PROTEIN-RELATED"/>
    <property type="match status" value="1"/>
</dbReference>
<evidence type="ECO:0000313" key="4">
    <source>
        <dbReference type="EMBL" id="PKZ29853.1"/>
    </source>
</evidence>
<dbReference type="AlphaFoldDB" id="A0A2I1NBT1"/>
<dbReference type="NCBIfam" id="NF003141">
    <property type="entry name" value="PRK04056.1"/>
    <property type="match status" value="1"/>
</dbReference>
<evidence type="ECO:0000256" key="3">
    <source>
        <dbReference type="ARBA" id="ARBA00023080"/>
    </source>
</evidence>
<evidence type="ECO:0000256" key="2">
    <source>
        <dbReference type="ARBA" id="ARBA00022801"/>
    </source>
</evidence>
<dbReference type="EMBL" id="PKHU01000002">
    <property type="protein sequence ID" value="PKZ29853.1"/>
    <property type="molecule type" value="Genomic_DNA"/>
</dbReference>
<accession>A0A2I1NBT1</accession>
<dbReference type="RefSeq" id="WP_101636881.1">
    <property type="nucleotide sequence ID" value="NZ_CACRSK010000007.1"/>
</dbReference>
<evidence type="ECO:0000256" key="1">
    <source>
        <dbReference type="ARBA" id="ARBA00001968"/>
    </source>
</evidence>
<dbReference type="PANTHER" id="PTHR43213">
    <property type="entry name" value="BIFUNCTIONAL DTTP/UTP PYROPHOSPHATASE/METHYLTRANSFERASE PROTEIN-RELATED"/>
    <property type="match status" value="1"/>
</dbReference>
<reference evidence="4 5" key="1">
    <citation type="submission" date="2017-12" db="EMBL/GenBank/DDBJ databases">
        <title>Phylogenetic diversity of female urinary microbiome.</title>
        <authorList>
            <person name="Thomas-White K."/>
            <person name="Wolfe A.J."/>
        </authorList>
    </citation>
    <scope>NUCLEOTIDE SEQUENCE [LARGE SCALE GENOMIC DNA]</scope>
    <source>
        <strain evidence="4 5">UMB0112</strain>
    </source>
</reference>
<sequence>MINLASSSKTRAKILRDFGFSFKQFLFNYDESYIIKKEPLTYAYNVVCAKYLQFKKVYPNLENLLFADSSVVVDNEIFGKAKNDEDAFYMLKKQSNNEASVITAMIYENKKLKLINLSITTFKFKKFDEKDLKNYIDKREYVGKAGAMMIEGFNKKYIVSQKGNTSTAMGLNAEILKAYV</sequence>
<dbReference type="GO" id="GO:0047429">
    <property type="term" value="F:nucleoside triphosphate diphosphatase activity"/>
    <property type="evidence" value="ECO:0007669"/>
    <property type="project" value="InterPro"/>
</dbReference>
<comment type="caution">
    <text evidence="4">The sequence shown here is derived from an EMBL/GenBank/DDBJ whole genome shotgun (WGS) entry which is preliminary data.</text>
</comment>
<dbReference type="PIRSF" id="PIRSF006305">
    <property type="entry name" value="Maf"/>
    <property type="match status" value="1"/>
</dbReference>
<keyword evidence="3" id="KW-0546">Nucleotide metabolism</keyword>
<evidence type="ECO:0000313" key="5">
    <source>
        <dbReference type="Proteomes" id="UP000234639"/>
    </source>
</evidence>